<name>A0AAN4W1I9_9BACT</name>
<dbReference type="CDD" id="cd01014">
    <property type="entry name" value="nicotinamidase_related"/>
    <property type="match status" value="1"/>
</dbReference>
<keyword evidence="1" id="KW-0378">Hydrolase</keyword>
<evidence type="ECO:0000313" key="4">
    <source>
        <dbReference type="Proteomes" id="UP001310022"/>
    </source>
</evidence>
<dbReference type="InterPro" id="IPR000868">
    <property type="entry name" value="Isochorismatase-like_dom"/>
</dbReference>
<dbReference type="SUPFAM" id="SSF52499">
    <property type="entry name" value="Isochorismatase-like hydrolases"/>
    <property type="match status" value="1"/>
</dbReference>
<gene>
    <name evidence="3" type="primary">yrdC</name>
    <name evidence="3" type="ORF">PEDI_33570</name>
</gene>
<dbReference type="EMBL" id="BQKE01000002">
    <property type="protein sequence ID" value="GJM62805.1"/>
    <property type="molecule type" value="Genomic_DNA"/>
</dbReference>
<dbReference type="PANTHER" id="PTHR43540">
    <property type="entry name" value="PEROXYUREIDOACRYLATE/UREIDOACRYLATE AMIDOHYDROLASE-RELATED"/>
    <property type="match status" value="1"/>
</dbReference>
<keyword evidence="4" id="KW-1185">Reference proteome</keyword>
<comment type="caution">
    <text evidence="3">The sequence shown here is derived from an EMBL/GenBank/DDBJ whole genome shotgun (WGS) entry which is preliminary data.</text>
</comment>
<dbReference type="RefSeq" id="WP_338238040.1">
    <property type="nucleotide sequence ID" value="NZ_BQKE01000002.1"/>
</dbReference>
<accession>A0AAN4W1I9</accession>
<dbReference type="AlphaFoldDB" id="A0AAN4W1I9"/>
<proteinExistence type="predicted"/>
<dbReference type="GO" id="GO:0016787">
    <property type="term" value="F:hydrolase activity"/>
    <property type="evidence" value="ECO:0007669"/>
    <property type="project" value="UniProtKB-KW"/>
</dbReference>
<organism evidence="3 4">
    <name type="scientific">Persicobacter diffluens</name>
    <dbReference type="NCBI Taxonomy" id="981"/>
    <lineage>
        <taxon>Bacteria</taxon>
        <taxon>Pseudomonadati</taxon>
        <taxon>Bacteroidota</taxon>
        <taxon>Cytophagia</taxon>
        <taxon>Cytophagales</taxon>
        <taxon>Persicobacteraceae</taxon>
        <taxon>Persicobacter</taxon>
    </lineage>
</organism>
<evidence type="ECO:0000313" key="3">
    <source>
        <dbReference type="EMBL" id="GJM62805.1"/>
    </source>
</evidence>
<evidence type="ECO:0000259" key="2">
    <source>
        <dbReference type="Pfam" id="PF00857"/>
    </source>
</evidence>
<feature type="domain" description="Isochorismatase-like" evidence="2">
    <location>
        <begin position="4"/>
        <end position="179"/>
    </location>
</feature>
<reference evidence="3 4" key="1">
    <citation type="submission" date="2021-12" db="EMBL/GenBank/DDBJ databases">
        <title>Genome sequencing of bacteria with rrn-lacking chromosome and rrn-plasmid.</title>
        <authorList>
            <person name="Anda M."/>
            <person name="Iwasaki W."/>
        </authorList>
    </citation>
    <scope>NUCLEOTIDE SEQUENCE [LARGE SCALE GENOMIC DNA]</scope>
    <source>
        <strain evidence="3 4">NBRC 15940</strain>
    </source>
</reference>
<sequence>MKPTALLLIDIQKGFENTAYWGGGRNNPEAEKKAALLLEHWRKMGWPLFHIKHCSTTPGSPLEPHQSGNEIQACVFPIEKEPVLEKKVNSGFIGTGLMEKLNDLGVSEIIIAGLTTDHCISTTARMGANLGFKVKLVEDACATFDKTGPKGEKYSAQLIHDTAIASLHQEFAEICSVEDILSGD</sequence>
<dbReference type="Proteomes" id="UP001310022">
    <property type="component" value="Unassembled WGS sequence"/>
</dbReference>
<dbReference type="Gene3D" id="3.40.50.850">
    <property type="entry name" value="Isochorismatase-like"/>
    <property type="match status" value="1"/>
</dbReference>
<protein>
    <submittedName>
        <fullName evidence="3">Isochorismatase family protein YrdC</fullName>
    </submittedName>
</protein>
<dbReference type="InterPro" id="IPR050272">
    <property type="entry name" value="Isochorismatase-like_hydrls"/>
</dbReference>
<dbReference type="PANTHER" id="PTHR43540:SF1">
    <property type="entry name" value="ISOCHORISMATASE HYDROLASE"/>
    <property type="match status" value="1"/>
</dbReference>
<dbReference type="InterPro" id="IPR036380">
    <property type="entry name" value="Isochorismatase-like_sf"/>
</dbReference>
<evidence type="ECO:0000256" key="1">
    <source>
        <dbReference type="ARBA" id="ARBA00022801"/>
    </source>
</evidence>
<dbReference type="Pfam" id="PF00857">
    <property type="entry name" value="Isochorismatase"/>
    <property type="match status" value="1"/>
</dbReference>